<keyword evidence="3" id="KW-0378">Hydrolase</keyword>
<dbReference type="InterPro" id="IPR027417">
    <property type="entry name" value="P-loop_NTPase"/>
</dbReference>
<keyword evidence="3 6" id="KW-0347">Helicase</keyword>
<dbReference type="GO" id="GO:0006281">
    <property type="term" value="P:DNA repair"/>
    <property type="evidence" value="ECO:0007669"/>
    <property type="project" value="InterPro"/>
</dbReference>
<dbReference type="HAMAP" id="MF_01488">
    <property type="entry name" value="RecD2"/>
    <property type="match status" value="1"/>
</dbReference>
<dbReference type="GO" id="GO:0017116">
    <property type="term" value="F:single-stranded DNA helicase activity"/>
    <property type="evidence" value="ECO:0007669"/>
    <property type="project" value="TreeGrafter"/>
</dbReference>
<dbReference type="InterPro" id="IPR029493">
    <property type="entry name" value="RecD2-like_HHH"/>
</dbReference>
<dbReference type="Gene3D" id="1.10.150.20">
    <property type="entry name" value="5' to 3' exonuclease, C-terminal subdomain"/>
    <property type="match status" value="1"/>
</dbReference>
<dbReference type="SMART" id="SM00382">
    <property type="entry name" value="AAA"/>
    <property type="match status" value="1"/>
</dbReference>
<dbReference type="InterPro" id="IPR003593">
    <property type="entry name" value="AAA+_ATPase"/>
</dbReference>
<feature type="binding site" evidence="3">
    <location>
        <begin position="354"/>
        <end position="358"/>
    </location>
    <ligand>
        <name>ATP</name>
        <dbReference type="ChEBI" id="CHEBI:30616"/>
    </ligand>
</feature>
<comment type="caution">
    <text evidence="6">The sequence shown here is derived from an EMBL/GenBank/DDBJ whole genome shotgun (WGS) entry which is preliminary data.</text>
</comment>
<name>A0A4Q7DKK3_9PROT</name>
<dbReference type="Pfam" id="PF23139">
    <property type="entry name" value="OB_YrrC"/>
    <property type="match status" value="1"/>
</dbReference>
<dbReference type="PANTHER" id="PTHR43788">
    <property type="entry name" value="DNA2/NAM7 HELICASE FAMILY MEMBER"/>
    <property type="match status" value="1"/>
</dbReference>
<dbReference type="GO" id="GO:0003677">
    <property type="term" value="F:DNA binding"/>
    <property type="evidence" value="ECO:0007669"/>
    <property type="project" value="UniProtKB-UniRule"/>
</dbReference>
<proteinExistence type="inferred from homology"/>
<dbReference type="InterPro" id="IPR055446">
    <property type="entry name" value="RecD2_N_OB"/>
</dbReference>
<dbReference type="InterPro" id="IPR041451">
    <property type="entry name" value="RecD2_SH13"/>
</dbReference>
<keyword evidence="3" id="KW-0238">DNA-binding</keyword>
<feature type="domain" description="Helix-hairpin-helix DNA-binding motif class 1" evidence="4">
    <location>
        <begin position="127"/>
        <end position="146"/>
    </location>
</feature>
<dbReference type="GO" id="GO:0006310">
    <property type="term" value="P:DNA recombination"/>
    <property type="evidence" value="ECO:0007669"/>
    <property type="project" value="InterPro"/>
</dbReference>
<evidence type="ECO:0000259" key="4">
    <source>
        <dbReference type="SMART" id="SM00278"/>
    </source>
</evidence>
<protein>
    <recommendedName>
        <fullName evidence="3">ATP-dependent RecD2 DNA helicase</fullName>
        <ecNumber evidence="3">5.6.2.3</ecNumber>
    </recommendedName>
    <alternativeName>
        <fullName evidence="3">DNA 5'-3' helicase subunit RecD2</fullName>
    </alternativeName>
</protein>
<dbReference type="Pfam" id="PF14520">
    <property type="entry name" value="HHH_5"/>
    <property type="match status" value="1"/>
</dbReference>
<comment type="catalytic activity">
    <reaction evidence="3">
        <text>ATP + H2O = ADP + phosphate + H(+)</text>
        <dbReference type="Rhea" id="RHEA:13065"/>
        <dbReference type="ChEBI" id="CHEBI:15377"/>
        <dbReference type="ChEBI" id="CHEBI:15378"/>
        <dbReference type="ChEBI" id="CHEBI:30616"/>
        <dbReference type="ChEBI" id="CHEBI:43474"/>
        <dbReference type="ChEBI" id="CHEBI:456216"/>
        <dbReference type="EC" id="5.6.2.3"/>
    </reaction>
</comment>
<dbReference type="GO" id="GO:0009338">
    <property type="term" value="C:exodeoxyribonuclease V complex"/>
    <property type="evidence" value="ECO:0007669"/>
    <property type="project" value="TreeGrafter"/>
</dbReference>
<dbReference type="Proteomes" id="UP000293550">
    <property type="component" value="Unassembled WGS sequence"/>
</dbReference>
<comment type="similarity">
    <text evidence="3">Belongs to the RecD family. RecD2 subfamily.</text>
</comment>
<evidence type="ECO:0000256" key="3">
    <source>
        <dbReference type="HAMAP-Rule" id="MF_01488"/>
    </source>
</evidence>
<dbReference type="InterPro" id="IPR003583">
    <property type="entry name" value="Hlx-hairpin-Hlx_DNA-bd_motif"/>
</dbReference>
<organism evidence="6 7">
    <name type="scientific">Candidatus Finniella inopinata</name>
    <dbReference type="NCBI Taxonomy" id="1696036"/>
    <lineage>
        <taxon>Bacteria</taxon>
        <taxon>Pseudomonadati</taxon>
        <taxon>Pseudomonadota</taxon>
        <taxon>Alphaproteobacteria</taxon>
        <taxon>Holosporales</taxon>
        <taxon>Candidatus Paracaedibacteraceae</taxon>
        <taxon>Candidatus Finniella</taxon>
    </lineage>
</organism>
<feature type="domain" description="AAA+ ATPase" evidence="5">
    <location>
        <begin position="343"/>
        <end position="525"/>
    </location>
</feature>
<dbReference type="InterPro" id="IPR006345">
    <property type="entry name" value="RecD2"/>
</dbReference>
<evidence type="ECO:0000259" key="5">
    <source>
        <dbReference type="SMART" id="SM00382"/>
    </source>
</evidence>
<dbReference type="SUPFAM" id="SSF47781">
    <property type="entry name" value="RuvA domain 2-like"/>
    <property type="match status" value="1"/>
</dbReference>
<dbReference type="PANTHER" id="PTHR43788:SF6">
    <property type="entry name" value="DNA HELICASE B"/>
    <property type="match status" value="1"/>
</dbReference>
<dbReference type="Pfam" id="PF13538">
    <property type="entry name" value="UvrD_C_2"/>
    <property type="match status" value="1"/>
</dbReference>
<sequence>MVTSAPILHVETIAGLVERVTFHNAETGFGVLKVQVKGKKDLVTLIGHTPAIATGEFVQASGSWIHDRQHGLQFKAQSLTVTAPTTLEGMQKYLGSGMIRGIGPVYAKKLLAAFKENVFQVIEETPERLLRVPGIGRSKMEQIVKSWSDQRIIRDIMVFLHSHGISTNRSVRIYKTYGAKAIQVLSENPYQLAKDIRGIGFVSADQIAANLGIEKTSLIRARAGLSYALTTAMEQGHCGLPKDKLMTLSEKLLEIPQDIIDQALKLELTQGDIVEELVEGEQCIFLKGLFLAEKNITSRLLKLQKGQLPWPAINPVLAIQWVEQKANISLSDTQKQAVEKAIASKLLVITGGPGVGKTTLINAILKILATKKTRIALTAPTGRAAKRLSEATGLEARTLHRLLETNPTQGGFKRDEDYPLDYDLVVVDEVSMVDVPLMNALVKALRPSCALFLVGDADQLPSVGPGQVLVDLIRSETLPVIHLTEIFRQAQNSRIITTAHAINQGRMPDLAVQSLDSDFYFIEAEEPEGALDKMLKLVTQRIPKRFKLNPLSDIQVLCPMTRGLVGTRNMNVELQKILNPPSQASINRFGWSYSVGDKVMQIQNNYDKEVYNGDIGFIQSINMDDAQLTISFDNRPIDYEFDELDEIILAYATTIHKSQGSEYPAVVIPLMMQHFTMLQKNLVYTGITRGKKLVILVGQKKALGMAVKNKSHLKRTSTLFTRLTA</sequence>
<keyword evidence="2 3" id="KW-0067">ATP-binding</keyword>
<dbReference type="EMBL" id="SCFB01000022">
    <property type="protein sequence ID" value="RZI45206.1"/>
    <property type="molecule type" value="Genomic_DNA"/>
</dbReference>
<dbReference type="RefSeq" id="WP_130154590.1">
    <property type="nucleotide sequence ID" value="NZ_SCFB01000022.1"/>
</dbReference>
<feature type="domain" description="Helix-hairpin-helix DNA-binding motif class 1" evidence="4">
    <location>
        <begin position="191"/>
        <end position="210"/>
    </location>
</feature>
<evidence type="ECO:0000256" key="2">
    <source>
        <dbReference type="ARBA" id="ARBA00022840"/>
    </source>
</evidence>
<evidence type="ECO:0000256" key="1">
    <source>
        <dbReference type="ARBA" id="ARBA00022741"/>
    </source>
</evidence>
<dbReference type="Pfam" id="PF14490">
    <property type="entry name" value="HHH_RecD2"/>
    <property type="match status" value="1"/>
</dbReference>
<keyword evidence="1 3" id="KW-0547">Nucleotide-binding</keyword>
<dbReference type="CDD" id="cd18809">
    <property type="entry name" value="SF1_C_RecD"/>
    <property type="match status" value="1"/>
</dbReference>
<dbReference type="Gene3D" id="1.10.10.2220">
    <property type="match status" value="1"/>
</dbReference>
<feature type="domain" description="Helix-hairpin-helix DNA-binding motif class 1" evidence="4">
    <location>
        <begin position="99"/>
        <end position="113"/>
    </location>
</feature>
<dbReference type="AlphaFoldDB" id="A0A4Q7DKK3"/>
<dbReference type="Pfam" id="PF13245">
    <property type="entry name" value="AAA_19"/>
    <property type="match status" value="1"/>
</dbReference>
<dbReference type="GO" id="GO:0043139">
    <property type="term" value="F:5'-3' DNA helicase activity"/>
    <property type="evidence" value="ECO:0007669"/>
    <property type="project" value="UniProtKB-UniRule"/>
</dbReference>
<reference evidence="6 7" key="1">
    <citation type="submission" date="2018-10" db="EMBL/GenBank/DDBJ databases">
        <title>An updated phylogeny of the Alphaproteobacteria reveals that the parasitic Rickettsiales and Holosporales have independent origins.</title>
        <authorList>
            <person name="Munoz-Gomez S.A."/>
            <person name="Hess S."/>
            <person name="Burger G."/>
            <person name="Lang B.F."/>
            <person name="Susko E."/>
            <person name="Slamovits C.H."/>
            <person name="Roger A.J."/>
        </authorList>
    </citation>
    <scope>NUCLEOTIDE SEQUENCE [LARGE SCALE GENOMIC DNA]</scope>
    <source>
        <strain evidence="6">HOLO01</strain>
    </source>
</reference>
<evidence type="ECO:0000313" key="6">
    <source>
        <dbReference type="EMBL" id="RZI45206.1"/>
    </source>
</evidence>
<dbReference type="GO" id="GO:0005524">
    <property type="term" value="F:ATP binding"/>
    <property type="evidence" value="ECO:0007669"/>
    <property type="project" value="UniProtKB-UniRule"/>
</dbReference>
<evidence type="ECO:0000313" key="7">
    <source>
        <dbReference type="Proteomes" id="UP000293550"/>
    </source>
</evidence>
<keyword evidence="3" id="KW-0413">Isomerase</keyword>
<dbReference type="InterPro" id="IPR050534">
    <property type="entry name" value="Coronavir_polyprotein_1ab"/>
</dbReference>
<dbReference type="CDD" id="cd17933">
    <property type="entry name" value="DEXSc_RecD-like"/>
    <property type="match status" value="1"/>
</dbReference>
<dbReference type="EC" id="5.6.2.3" evidence="3"/>
<dbReference type="InterPro" id="IPR027785">
    <property type="entry name" value="UvrD-like_helicase_C"/>
</dbReference>
<dbReference type="Pfam" id="PF18335">
    <property type="entry name" value="SH3_13"/>
    <property type="match status" value="1"/>
</dbReference>
<gene>
    <name evidence="3" type="primary">recD2</name>
    <name evidence="6" type="ORF">EQU50_07950</name>
</gene>
<dbReference type="OrthoDB" id="1826980at2"/>
<dbReference type="GO" id="GO:0016887">
    <property type="term" value="F:ATP hydrolysis activity"/>
    <property type="evidence" value="ECO:0007669"/>
    <property type="project" value="RHEA"/>
</dbReference>
<dbReference type="SUPFAM" id="SSF52540">
    <property type="entry name" value="P-loop containing nucleoside triphosphate hydrolases"/>
    <property type="match status" value="2"/>
</dbReference>
<dbReference type="SMART" id="SM00278">
    <property type="entry name" value="HhH1"/>
    <property type="match status" value="3"/>
</dbReference>
<dbReference type="Gene3D" id="3.40.50.300">
    <property type="entry name" value="P-loop containing nucleotide triphosphate hydrolases"/>
    <property type="match status" value="2"/>
</dbReference>
<accession>A0A4Q7DKK3</accession>
<keyword evidence="7" id="KW-1185">Reference proteome</keyword>
<dbReference type="NCBIfam" id="TIGR01448">
    <property type="entry name" value="recD_rel"/>
    <property type="match status" value="1"/>
</dbReference>
<comment type="function">
    <text evidence="3">DNA-dependent ATPase and ATP-dependent 5'-3' DNA helicase. Has no activity on blunt DNA or DNA with 3'-overhangs, requires at least 10 bases of 5'-ssDNA for helicase activity.</text>
</comment>
<dbReference type="Gene3D" id="2.30.30.940">
    <property type="match status" value="1"/>
</dbReference>
<dbReference type="InterPro" id="IPR010994">
    <property type="entry name" value="RuvA_2-like"/>
</dbReference>